<organism evidence="2 3">
    <name type="scientific">Heterodera trifolii</name>
    <dbReference type="NCBI Taxonomy" id="157864"/>
    <lineage>
        <taxon>Eukaryota</taxon>
        <taxon>Metazoa</taxon>
        <taxon>Ecdysozoa</taxon>
        <taxon>Nematoda</taxon>
        <taxon>Chromadorea</taxon>
        <taxon>Rhabditida</taxon>
        <taxon>Tylenchina</taxon>
        <taxon>Tylenchomorpha</taxon>
        <taxon>Tylenchoidea</taxon>
        <taxon>Heteroderidae</taxon>
        <taxon>Heteroderinae</taxon>
        <taxon>Heterodera</taxon>
    </lineage>
</organism>
<comment type="caution">
    <text evidence="2">The sequence shown here is derived from an EMBL/GenBank/DDBJ whole genome shotgun (WGS) entry which is preliminary data.</text>
</comment>
<feature type="compositionally biased region" description="Basic and acidic residues" evidence="1">
    <location>
        <begin position="57"/>
        <end position="66"/>
    </location>
</feature>
<protein>
    <submittedName>
        <fullName evidence="2">Uncharacterized protein</fullName>
    </submittedName>
</protein>
<dbReference type="AlphaFoldDB" id="A0ABD2K1F2"/>
<feature type="region of interest" description="Disordered" evidence="1">
    <location>
        <begin position="47"/>
        <end position="70"/>
    </location>
</feature>
<gene>
    <name evidence="2" type="ORF">niasHT_025106</name>
</gene>
<proteinExistence type="predicted"/>
<keyword evidence="3" id="KW-1185">Reference proteome</keyword>
<evidence type="ECO:0000256" key="1">
    <source>
        <dbReference type="SAM" id="MobiDB-lite"/>
    </source>
</evidence>
<dbReference type="EMBL" id="JBICBT010000854">
    <property type="protein sequence ID" value="KAL3096678.1"/>
    <property type="molecule type" value="Genomic_DNA"/>
</dbReference>
<evidence type="ECO:0000313" key="3">
    <source>
        <dbReference type="Proteomes" id="UP001620626"/>
    </source>
</evidence>
<sequence length="128" mass="14596">MNKVGILDREQSVPSRTAHHHRTCTDSWFFFALVVAKSQKMALKEAKKSEAALQPRPGKEEREKPIIGKNAPKQKRIVEFDETHVLKKKYWEGCVLEKQDIWLFGGVDATPIGSVSSWSPWNHCPQIA</sequence>
<accession>A0ABD2K1F2</accession>
<name>A0ABD2K1F2_9BILA</name>
<reference evidence="2 3" key="1">
    <citation type="submission" date="2024-10" db="EMBL/GenBank/DDBJ databases">
        <authorList>
            <person name="Kim D."/>
        </authorList>
    </citation>
    <scope>NUCLEOTIDE SEQUENCE [LARGE SCALE GENOMIC DNA]</scope>
    <source>
        <strain evidence="2">BH-2024</strain>
    </source>
</reference>
<evidence type="ECO:0000313" key="2">
    <source>
        <dbReference type="EMBL" id="KAL3096678.1"/>
    </source>
</evidence>
<dbReference type="Proteomes" id="UP001620626">
    <property type="component" value="Unassembled WGS sequence"/>
</dbReference>